<sequence length="351" mass="36437">MCGTAHATAADASRSGPHAVRGAAVDPIALEPVDEVRVTILMDNTFDALLVGDARTTRTGFGATDVAAGQFEPGRTAVGLLAEHGFSALVAVRRGDSTTTLMFDAGLSPAGIVTNADRLGIGLGDLHGVVLSHGHFDHAGGLSGLSSTLGAQGMPMVVHPHAWTRRRLRGPQGTFDMPTLSKRALAAEGFEVVERSQPSLLVDGAVLITGEVDRTTEFEHGMPAAHEAWAGGEWRHDPQVIDDQALVVDLRNQGLIILTGCGHAGVVNIVRHAQRLTGVTRLHALLGGFHLGGPAFEPVIAPTVAALVDCAPRLVAPGHCTGWRAQHALAAALPDAWVPSSSGTTHRLVGA</sequence>
<proteinExistence type="predicted"/>
<accession>A0A1H8K924</accession>
<evidence type="ECO:0000259" key="1">
    <source>
        <dbReference type="Pfam" id="PF00753"/>
    </source>
</evidence>
<dbReference type="InterPro" id="IPR001279">
    <property type="entry name" value="Metallo-B-lactamas"/>
</dbReference>
<keyword evidence="3" id="KW-1185">Reference proteome</keyword>
<dbReference type="AlphaFoldDB" id="A0A1H8K924"/>
<protein>
    <submittedName>
        <fullName evidence="2">7,8-dihydropterin-6-yl-methyl-4-(Beta-D-ribofuranosyl)aminobenzene 5'-phosphate synthase</fullName>
    </submittedName>
</protein>
<dbReference type="GO" id="GO:0016740">
    <property type="term" value="F:transferase activity"/>
    <property type="evidence" value="ECO:0007669"/>
    <property type="project" value="TreeGrafter"/>
</dbReference>
<dbReference type="InterPro" id="IPR041712">
    <property type="entry name" value="DHPS-like_MBL-fold"/>
</dbReference>
<dbReference type="PANTHER" id="PTHR13754">
    <property type="entry name" value="METALLO-BETA-LACTAMASE SUPERFAMILY PROTEIN"/>
    <property type="match status" value="1"/>
</dbReference>
<dbReference type="Gene3D" id="3.60.15.10">
    <property type="entry name" value="Ribonuclease Z/Hydroxyacylglutathione hydrolase-like"/>
    <property type="match status" value="1"/>
</dbReference>
<feature type="domain" description="Metallo-beta-lactamase" evidence="1">
    <location>
        <begin position="93"/>
        <end position="189"/>
    </location>
</feature>
<dbReference type="CDD" id="cd07713">
    <property type="entry name" value="DHPS-like_MBL-fold"/>
    <property type="match status" value="1"/>
</dbReference>
<reference evidence="2 3" key="1">
    <citation type="submission" date="2016-10" db="EMBL/GenBank/DDBJ databases">
        <authorList>
            <person name="de Groot N.N."/>
        </authorList>
    </citation>
    <scope>NUCLEOTIDE SEQUENCE [LARGE SCALE GENOMIC DNA]</scope>
    <source>
        <strain evidence="2 3">CGMCC 4.2026</strain>
    </source>
</reference>
<dbReference type="Proteomes" id="UP000181951">
    <property type="component" value="Unassembled WGS sequence"/>
</dbReference>
<evidence type="ECO:0000313" key="3">
    <source>
        <dbReference type="Proteomes" id="UP000181951"/>
    </source>
</evidence>
<gene>
    <name evidence="2" type="ORF">SAMN05216267_101268</name>
</gene>
<dbReference type="InterPro" id="IPR036866">
    <property type="entry name" value="RibonucZ/Hydroxyglut_hydro"/>
</dbReference>
<dbReference type="InterPro" id="IPR052926">
    <property type="entry name" value="Metallo-beta-lactamase_dom"/>
</dbReference>
<dbReference type="EMBL" id="FODD01000012">
    <property type="protein sequence ID" value="SEN89490.1"/>
    <property type="molecule type" value="Genomic_DNA"/>
</dbReference>
<dbReference type="SUPFAM" id="SSF56281">
    <property type="entry name" value="Metallo-hydrolase/oxidoreductase"/>
    <property type="match status" value="1"/>
</dbReference>
<name>A0A1H8K924_9ACTN</name>
<dbReference type="OrthoDB" id="2971563at2"/>
<dbReference type="RefSeq" id="WP_069463678.1">
    <property type="nucleotide sequence ID" value="NZ_FODD01000012.1"/>
</dbReference>
<evidence type="ECO:0000313" key="2">
    <source>
        <dbReference type="EMBL" id="SEN89490.1"/>
    </source>
</evidence>
<dbReference type="STRING" id="310780.SAMN05216267_101268"/>
<dbReference type="PANTHER" id="PTHR13754:SF13">
    <property type="entry name" value="METALLO-BETA-LACTAMASE SUPERFAMILY PROTEIN (AFU_ORTHOLOGUE AFUA_3G07630)"/>
    <property type="match status" value="1"/>
</dbReference>
<dbReference type="Pfam" id="PF00753">
    <property type="entry name" value="Lactamase_B"/>
    <property type="match status" value="1"/>
</dbReference>
<organism evidence="2 3">
    <name type="scientific">Actinacidiphila rubida</name>
    <dbReference type="NCBI Taxonomy" id="310780"/>
    <lineage>
        <taxon>Bacteria</taxon>
        <taxon>Bacillati</taxon>
        <taxon>Actinomycetota</taxon>
        <taxon>Actinomycetes</taxon>
        <taxon>Kitasatosporales</taxon>
        <taxon>Streptomycetaceae</taxon>
        <taxon>Actinacidiphila</taxon>
    </lineage>
</organism>